<feature type="compositionally biased region" description="Basic and acidic residues" evidence="1">
    <location>
        <begin position="38"/>
        <end position="51"/>
    </location>
</feature>
<accession>A0A7S1CTD5</accession>
<dbReference type="InterPro" id="IPR041661">
    <property type="entry name" value="ZN622/Rei1/Reh1_Znf-C2H2"/>
</dbReference>
<feature type="compositionally biased region" description="Acidic residues" evidence="1">
    <location>
        <begin position="270"/>
        <end position="287"/>
    </location>
</feature>
<gene>
    <name evidence="3" type="ORF">SMAR1040_LOCUS859</name>
</gene>
<feature type="compositionally biased region" description="Low complexity" evidence="1">
    <location>
        <begin position="12"/>
        <end position="30"/>
    </location>
</feature>
<feature type="region of interest" description="Disordered" evidence="1">
    <location>
        <begin position="78"/>
        <end position="156"/>
    </location>
</feature>
<feature type="compositionally biased region" description="Basic residues" evidence="1">
    <location>
        <begin position="99"/>
        <end position="117"/>
    </location>
</feature>
<dbReference type="PROSITE" id="PS00028">
    <property type="entry name" value="ZINC_FINGER_C2H2_1"/>
    <property type="match status" value="1"/>
</dbReference>
<feature type="compositionally biased region" description="Basic and acidic residues" evidence="1">
    <location>
        <begin position="78"/>
        <end position="98"/>
    </location>
</feature>
<sequence length="472" mass="53360">MMLPSPSPAVPPGASSFSSLPSLTSTTAPGKTFNSRSELQEHYKSDWHRYNLKRREAELPMLNEADFNTRLEAAVALRKEREGREARSGADHRKDKSIKTKKSKKQAKKEHKRKPMYAKREEDLSTVQDDTEENTDMDLEEEEEEEVAEEEEQPEINPCQSLFDSHISESPEASLEYMASKYSLYLPDSEYCVDLEGLLGYCSEKIRIGNICLYCQKMFKSGEGVIKHMRDKRHCKILYEDGKDLDEFGVFYDFSEANKEYLGGGKGDAMEEEDGGEEWEDVSDDEDMDDDDDLYAAYEKEITSHGFDITPLGELVLPDGRIIGHRGLARYYKQRFAPDRTERAAVRAAKEAAGDRLYAGRVYNMYQLKNQREANDNSTDGETSSSTALAAMSRISGNMPTGRMGKGILVAGGGKGGFTSLSLYHYRAVVKKQRRDDARGQRLQLRSKMNMNRMDKKANNKMNGVIVALAPR</sequence>
<dbReference type="PANTHER" id="PTHR13182">
    <property type="entry name" value="ZINC FINGER PROTEIN 622"/>
    <property type="match status" value="1"/>
</dbReference>
<feature type="region of interest" description="Disordered" evidence="1">
    <location>
        <begin position="1"/>
        <end position="51"/>
    </location>
</feature>
<evidence type="ECO:0000313" key="3">
    <source>
        <dbReference type="EMBL" id="CAD8926912.1"/>
    </source>
</evidence>
<organism evidence="3">
    <name type="scientific">Skeletonema marinoi</name>
    <dbReference type="NCBI Taxonomy" id="267567"/>
    <lineage>
        <taxon>Eukaryota</taxon>
        <taxon>Sar</taxon>
        <taxon>Stramenopiles</taxon>
        <taxon>Ochrophyta</taxon>
        <taxon>Bacillariophyta</taxon>
        <taxon>Coscinodiscophyceae</taxon>
        <taxon>Thalassiosirophycidae</taxon>
        <taxon>Thalassiosirales</taxon>
        <taxon>Skeletonemataceae</taxon>
        <taxon>Skeletonema</taxon>
        <taxon>Skeletonema marinoi-dohrnii complex</taxon>
    </lineage>
</organism>
<feature type="region of interest" description="Disordered" evidence="1">
    <location>
        <begin position="263"/>
        <end position="287"/>
    </location>
</feature>
<feature type="domain" description="C2H2-type" evidence="2">
    <location>
        <begin position="212"/>
        <end position="234"/>
    </location>
</feature>
<name>A0A7S1CTD5_9STRA</name>
<dbReference type="AlphaFoldDB" id="A0A7S1CTD5"/>
<evidence type="ECO:0000256" key="1">
    <source>
        <dbReference type="SAM" id="MobiDB-lite"/>
    </source>
</evidence>
<proteinExistence type="predicted"/>
<evidence type="ECO:0000259" key="2">
    <source>
        <dbReference type="PROSITE" id="PS00028"/>
    </source>
</evidence>
<dbReference type="Pfam" id="PF12756">
    <property type="entry name" value="zf-C2H2_2"/>
    <property type="match status" value="1"/>
</dbReference>
<dbReference type="PANTHER" id="PTHR13182:SF8">
    <property type="entry name" value="CYTOPLASMIC 60S SUBUNIT BIOGENESIS FACTOR ZNF622"/>
    <property type="match status" value="1"/>
</dbReference>
<feature type="compositionally biased region" description="Pro residues" evidence="1">
    <location>
        <begin position="1"/>
        <end position="11"/>
    </location>
</feature>
<dbReference type="GO" id="GO:0030687">
    <property type="term" value="C:preribosome, large subunit precursor"/>
    <property type="evidence" value="ECO:0007669"/>
    <property type="project" value="TreeGrafter"/>
</dbReference>
<protein>
    <recommendedName>
        <fullName evidence="2">C2H2-type domain-containing protein</fullName>
    </recommendedName>
</protein>
<dbReference type="GO" id="GO:0042273">
    <property type="term" value="P:ribosomal large subunit biogenesis"/>
    <property type="evidence" value="ECO:0007669"/>
    <property type="project" value="TreeGrafter"/>
</dbReference>
<dbReference type="InterPro" id="IPR040025">
    <property type="entry name" value="Znf622/Rei1/Reh1"/>
</dbReference>
<dbReference type="EMBL" id="HBFU01001307">
    <property type="protein sequence ID" value="CAD8926912.1"/>
    <property type="molecule type" value="Transcribed_RNA"/>
</dbReference>
<reference evidence="3" key="1">
    <citation type="submission" date="2021-01" db="EMBL/GenBank/DDBJ databases">
        <authorList>
            <person name="Corre E."/>
            <person name="Pelletier E."/>
            <person name="Niang G."/>
            <person name="Scheremetjew M."/>
            <person name="Finn R."/>
            <person name="Kale V."/>
            <person name="Holt S."/>
            <person name="Cochrane G."/>
            <person name="Meng A."/>
            <person name="Brown T."/>
            <person name="Cohen L."/>
        </authorList>
    </citation>
    <scope>NUCLEOTIDE SEQUENCE</scope>
    <source>
        <strain evidence="3">FE60</strain>
    </source>
</reference>
<feature type="compositionally biased region" description="Acidic residues" evidence="1">
    <location>
        <begin position="129"/>
        <end position="154"/>
    </location>
</feature>
<dbReference type="InterPro" id="IPR013087">
    <property type="entry name" value="Znf_C2H2_type"/>
</dbReference>